<organism evidence="3 4">
    <name type="scientific">Platanthera guangdongensis</name>
    <dbReference type="NCBI Taxonomy" id="2320717"/>
    <lineage>
        <taxon>Eukaryota</taxon>
        <taxon>Viridiplantae</taxon>
        <taxon>Streptophyta</taxon>
        <taxon>Embryophyta</taxon>
        <taxon>Tracheophyta</taxon>
        <taxon>Spermatophyta</taxon>
        <taxon>Magnoliopsida</taxon>
        <taxon>Liliopsida</taxon>
        <taxon>Asparagales</taxon>
        <taxon>Orchidaceae</taxon>
        <taxon>Orchidoideae</taxon>
        <taxon>Orchideae</taxon>
        <taxon>Orchidinae</taxon>
        <taxon>Platanthera</taxon>
    </lineage>
</organism>
<gene>
    <name evidence="3" type="ORF">KSP40_PGU018369</name>
</gene>
<dbReference type="PANTHER" id="PTHR46775:SF1">
    <property type="entry name" value="FLOCCULATION PROTEIN (DUF1296)"/>
    <property type="match status" value="1"/>
</dbReference>
<dbReference type="EMBL" id="JBBWWR010000003">
    <property type="protein sequence ID" value="KAK8968777.1"/>
    <property type="molecule type" value="Genomic_DNA"/>
</dbReference>
<dbReference type="Proteomes" id="UP001412067">
    <property type="component" value="Unassembled WGS sequence"/>
</dbReference>
<keyword evidence="4" id="KW-1185">Reference proteome</keyword>
<dbReference type="InterPro" id="IPR044277">
    <property type="entry name" value="GIP1"/>
</dbReference>
<feature type="region of interest" description="Disordered" evidence="1">
    <location>
        <begin position="201"/>
        <end position="237"/>
    </location>
</feature>
<evidence type="ECO:0000313" key="3">
    <source>
        <dbReference type="EMBL" id="KAK8968777.1"/>
    </source>
</evidence>
<comment type="caution">
    <text evidence="3">The sequence shown here is derived from an EMBL/GenBank/DDBJ whole genome shotgun (WGS) entry which is preliminary data.</text>
</comment>
<feature type="compositionally biased region" description="Low complexity" evidence="1">
    <location>
        <begin position="201"/>
        <end position="220"/>
    </location>
</feature>
<dbReference type="SUPFAM" id="SSF46934">
    <property type="entry name" value="UBA-like"/>
    <property type="match status" value="1"/>
</dbReference>
<feature type="region of interest" description="Disordered" evidence="1">
    <location>
        <begin position="59"/>
        <end position="95"/>
    </location>
</feature>
<name>A0ABR2MX48_9ASPA</name>
<proteinExistence type="predicted"/>
<feature type="domain" description="GBF-interacting protein 1 N-terminal" evidence="2">
    <location>
        <begin position="9"/>
        <end position="68"/>
    </location>
</feature>
<evidence type="ECO:0000256" key="1">
    <source>
        <dbReference type="SAM" id="MobiDB-lite"/>
    </source>
</evidence>
<dbReference type="InterPro" id="IPR009719">
    <property type="entry name" value="GIP1_N"/>
</dbReference>
<dbReference type="Pfam" id="PF06972">
    <property type="entry name" value="GIP1_N"/>
    <property type="match status" value="1"/>
</dbReference>
<feature type="region of interest" description="Disordered" evidence="1">
    <location>
        <begin position="314"/>
        <end position="334"/>
    </location>
</feature>
<sequence>MSAVSRVSIPNNMKKTIQNIKEITGKHSDDEIYAMLKECSMDPNETVQKLLFQDTFHEVKRKRDKRKEGNKEATDSNWRQGPQGRMGRAARGNYNSRYSSHDFVTGRNMTTGKENQIVQARNKDIASSFTLSDTVYKALSAEKRPAAYTSRSMDKLSNGLIKAEHLSADDPSFSGGLSVEETAAEFKKSGISSVQKSVLASSTGHESSSISTASSGVNTSESEQVPVPSLHVSIPDSMGTATREVGTYLPAGEANADSVNSHDVGGSELSVSNDTFEKNRSFVNGRVHGNSLEIDGTGVPGAFQSAPSTVILGTSGSRPSSTYSNRSQHASGPLKDDHVVHASFDIECKLDLKDRWSVRAGPTMEWKPKSTNVNPSVSSKVCCTPFVDEGEARGAISFFSHTSDSTISDTSTKILNLEDMQISDSQQQVIIPDHLQVPESERTCLSFGSFGSNFGLDMGLKVEPEKTKCPEEPSKLSGELEEIPKKRIHIEIEIFAHSLACILRVYLTIRTSLLEFSGRDETPVAQENIYSEDQQPEMPENHLSSITDISSNIFTDADYDQSKEVATDRSQHSVIHAAPVFSNFGLMPQMVSSPFSNFQGTDIHAREATRLPGFVVSIEFMAVIFLFL</sequence>
<dbReference type="PANTHER" id="PTHR46775">
    <property type="entry name" value="FLOCCULATION PROTEIN (DUF1296)"/>
    <property type="match status" value="1"/>
</dbReference>
<accession>A0ABR2MX48</accession>
<feature type="compositionally biased region" description="Polar residues" evidence="1">
    <location>
        <begin position="314"/>
        <end position="330"/>
    </location>
</feature>
<dbReference type="InterPro" id="IPR009060">
    <property type="entry name" value="UBA-like_sf"/>
</dbReference>
<reference evidence="3 4" key="1">
    <citation type="journal article" date="2022" name="Nat. Plants">
        <title>Genomes of leafy and leafless Platanthera orchids illuminate the evolution of mycoheterotrophy.</title>
        <authorList>
            <person name="Li M.H."/>
            <person name="Liu K.W."/>
            <person name="Li Z."/>
            <person name="Lu H.C."/>
            <person name="Ye Q.L."/>
            <person name="Zhang D."/>
            <person name="Wang J.Y."/>
            <person name="Li Y.F."/>
            <person name="Zhong Z.M."/>
            <person name="Liu X."/>
            <person name="Yu X."/>
            <person name="Liu D.K."/>
            <person name="Tu X.D."/>
            <person name="Liu B."/>
            <person name="Hao Y."/>
            <person name="Liao X.Y."/>
            <person name="Jiang Y.T."/>
            <person name="Sun W.H."/>
            <person name="Chen J."/>
            <person name="Chen Y.Q."/>
            <person name="Ai Y."/>
            <person name="Zhai J.W."/>
            <person name="Wu S.S."/>
            <person name="Zhou Z."/>
            <person name="Hsiao Y.Y."/>
            <person name="Wu W.L."/>
            <person name="Chen Y.Y."/>
            <person name="Lin Y.F."/>
            <person name="Hsu J.L."/>
            <person name="Li C.Y."/>
            <person name="Wang Z.W."/>
            <person name="Zhao X."/>
            <person name="Zhong W.Y."/>
            <person name="Ma X.K."/>
            <person name="Ma L."/>
            <person name="Huang J."/>
            <person name="Chen G.Z."/>
            <person name="Huang M.Z."/>
            <person name="Huang L."/>
            <person name="Peng D.H."/>
            <person name="Luo Y.B."/>
            <person name="Zou S.Q."/>
            <person name="Chen S.P."/>
            <person name="Lan S."/>
            <person name="Tsai W.C."/>
            <person name="Van de Peer Y."/>
            <person name="Liu Z.J."/>
        </authorList>
    </citation>
    <scope>NUCLEOTIDE SEQUENCE [LARGE SCALE GENOMIC DNA]</scope>
    <source>
        <strain evidence="3">Lor288</strain>
    </source>
</reference>
<protein>
    <recommendedName>
        <fullName evidence="2">GBF-interacting protein 1 N-terminal domain-containing protein</fullName>
    </recommendedName>
</protein>
<evidence type="ECO:0000259" key="2">
    <source>
        <dbReference type="Pfam" id="PF06972"/>
    </source>
</evidence>
<evidence type="ECO:0000313" key="4">
    <source>
        <dbReference type="Proteomes" id="UP001412067"/>
    </source>
</evidence>